<name>A0A285H8F1_9ACTN</name>
<protein>
    <recommendedName>
        <fullName evidence="3">YaaC-like Protein</fullName>
    </recommendedName>
</protein>
<keyword evidence="2" id="KW-1185">Reference proteome</keyword>
<proteinExistence type="predicted"/>
<evidence type="ECO:0000313" key="1">
    <source>
        <dbReference type="EMBL" id="SNY30891.1"/>
    </source>
</evidence>
<dbReference type="AlphaFoldDB" id="A0A285H8F1"/>
<evidence type="ECO:0000313" key="2">
    <source>
        <dbReference type="Proteomes" id="UP000219612"/>
    </source>
</evidence>
<dbReference type="InterPro" id="IPR026988">
    <property type="entry name" value="YaaC-like"/>
</dbReference>
<dbReference type="EMBL" id="OBDY01000003">
    <property type="protein sequence ID" value="SNY30891.1"/>
    <property type="molecule type" value="Genomic_DNA"/>
</dbReference>
<reference evidence="1 2" key="1">
    <citation type="submission" date="2017-09" db="EMBL/GenBank/DDBJ databases">
        <authorList>
            <person name="Ehlers B."/>
            <person name="Leendertz F.H."/>
        </authorList>
    </citation>
    <scope>NUCLEOTIDE SEQUENCE [LARGE SCALE GENOMIC DNA]</scope>
    <source>
        <strain evidence="1 2">CGMCC 4.6857</strain>
    </source>
</reference>
<sequence length="374" mass="41042">MRGSGLLASWLYSGFRQKRLADGTGLEKHEFVSTSNDNSTTWAILRASRSDPPVATLNDSERRATYVAALEQSEQLFKAASSVGSATAPLLLYYGLSQAGRAIVAAAKSVRDDWRLMGHGINHGPLTVALPAVRVFAEGSRGSFVRLSNVLGSPIWDKQADAVELAALWDALPQALDWPLRESADRRQAHRLEYDRYEQALPLLTFALCDLPTELAASASLGQDLARYLRAYPMLGAYSYVKANDRPGADPAVSFYANGRGEVELHVMVDDGRKVDEQARRAYFEAIAARHSGAYSSFYLVPAVGSNKHPMHPLMTWWAVLYTLSMLARYQSAEWATYINVDRSPHAVPIEQLLQGALSAVPELIASTIRDVSS</sequence>
<organism evidence="1 2">
    <name type="scientific">Paractinoplanes atraurantiacus</name>
    <dbReference type="NCBI Taxonomy" id="1036182"/>
    <lineage>
        <taxon>Bacteria</taxon>
        <taxon>Bacillati</taxon>
        <taxon>Actinomycetota</taxon>
        <taxon>Actinomycetes</taxon>
        <taxon>Micromonosporales</taxon>
        <taxon>Micromonosporaceae</taxon>
        <taxon>Paractinoplanes</taxon>
    </lineage>
</organism>
<evidence type="ECO:0008006" key="3">
    <source>
        <dbReference type="Google" id="ProtNLM"/>
    </source>
</evidence>
<dbReference type="Pfam" id="PF14175">
    <property type="entry name" value="YaaC"/>
    <property type="match status" value="1"/>
</dbReference>
<dbReference type="Proteomes" id="UP000219612">
    <property type="component" value="Unassembled WGS sequence"/>
</dbReference>
<gene>
    <name evidence="1" type="ORF">SAMN05421748_103475</name>
</gene>
<accession>A0A285H8F1</accession>